<evidence type="ECO:0000313" key="4">
    <source>
        <dbReference type="Proteomes" id="UP000651010"/>
    </source>
</evidence>
<dbReference type="Pfam" id="PF00723">
    <property type="entry name" value="Glyco_hydro_15"/>
    <property type="match status" value="1"/>
</dbReference>
<dbReference type="PANTHER" id="PTHR31616:SF0">
    <property type="entry name" value="GLUCAN 1,4-ALPHA-GLUCOSIDASE"/>
    <property type="match status" value="1"/>
</dbReference>
<evidence type="ECO:0000313" key="3">
    <source>
        <dbReference type="EMBL" id="MBE1161547.1"/>
    </source>
</evidence>
<dbReference type="Proteomes" id="UP000651010">
    <property type="component" value="Unassembled WGS sequence"/>
</dbReference>
<feature type="domain" description="GH15-like" evidence="1">
    <location>
        <begin position="225"/>
        <end position="577"/>
    </location>
</feature>
<evidence type="ECO:0000259" key="1">
    <source>
        <dbReference type="Pfam" id="PF00723"/>
    </source>
</evidence>
<gene>
    <name evidence="3" type="ORF">IGX34_14275</name>
</gene>
<keyword evidence="4" id="KW-1185">Reference proteome</keyword>
<proteinExistence type="predicted"/>
<feature type="domain" description="Trehalase-like N-terminal" evidence="2">
    <location>
        <begin position="4"/>
        <end position="93"/>
    </location>
</feature>
<dbReference type="InterPro" id="IPR008928">
    <property type="entry name" value="6-hairpin_glycosidase_sf"/>
</dbReference>
<dbReference type="InterPro" id="IPR045582">
    <property type="entry name" value="Trehalase-like_N"/>
</dbReference>
<comment type="caution">
    <text evidence="3">The sequence shown here is derived from an EMBL/GenBank/DDBJ whole genome shotgun (WGS) entry which is preliminary data.</text>
</comment>
<dbReference type="Pfam" id="PF19291">
    <property type="entry name" value="TREH_N"/>
    <property type="match status" value="1"/>
</dbReference>
<reference evidence="3 4" key="1">
    <citation type="submission" date="2020-09" db="EMBL/GenBank/DDBJ databases">
        <title>Dyella sp. 7MK23 isolated from forest soil.</title>
        <authorList>
            <person name="Fu J."/>
        </authorList>
    </citation>
    <scope>NUCLEOTIDE SEQUENCE [LARGE SCALE GENOMIC DNA]</scope>
    <source>
        <strain evidence="3 4">7MK23</strain>
    </source>
</reference>
<dbReference type="GO" id="GO:0016787">
    <property type="term" value="F:hydrolase activity"/>
    <property type="evidence" value="ECO:0007669"/>
    <property type="project" value="UniProtKB-KW"/>
</dbReference>
<dbReference type="SUPFAM" id="SSF48208">
    <property type="entry name" value="Six-hairpin glycosidases"/>
    <property type="match status" value="1"/>
</dbReference>
<dbReference type="InterPro" id="IPR011613">
    <property type="entry name" value="GH15-like"/>
</dbReference>
<organism evidence="3 4">
    <name type="scientific">Dyella acidiphila</name>
    <dbReference type="NCBI Taxonomy" id="2775866"/>
    <lineage>
        <taxon>Bacteria</taxon>
        <taxon>Pseudomonadati</taxon>
        <taxon>Pseudomonadota</taxon>
        <taxon>Gammaproteobacteria</taxon>
        <taxon>Lysobacterales</taxon>
        <taxon>Rhodanobacteraceae</taxon>
        <taxon>Dyella</taxon>
    </lineage>
</organism>
<sequence>MACHNINDYAVIGDCHGIALIASDGRIDWCALPDIDSDPVLCRLLDDKQGGYLDTRPDEAFSTSRRYLPGTNVLETRLRGEHGAAVITDFMPVGRAPTDGGGGNFVQIVAPNWLIRVIDVTQGEMTFETSFRPCLSWGERSAQLRNIHGGVAWEGGCLLCDKGLEANEYWAHGRLRLRAGERARLILMPSMPRDTEVALASVNELLAITLAYWTEWSRRCRYKGPYMTEVVRSALTLKLLTYAPTGAIAAAATTSLPEVLGQRRNWDYRLSWVRDSTLTLFALAALGYHEEPEAFFHFVFQHAADGIIPSQIVYGLHGERELVEREKLFLEGFSQSKPVRVGNDAYRQKQFDVFGELFDWMLLRQSLGVELQDDQRALLRRTADYVATHWREPCSDFWEGRGAPGHHVYSKLMSWVALDRAQKLLQYESYVETMNAIVTEVHRHGIATAGYLRQQFDRNDIDALALRAPFLDFPLPPGCLQATLEEVSRQLDTGTGIYRYREGSGGAPKEGSFVACGFWLVDALLFAGRIQDARERLEKMLSQANDVGLYAEEVDPGSGRHLGNFPQALSHLGLIHSATLLEIVEHHGEHALAGTHSHRAQRANLVMEALCEANGWRQPAPATDSSVLDLAALLGAELW</sequence>
<dbReference type="PANTHER" id="PTHR31616">
    <property type="entry name" value="TREHALASE"/>
    <property type="match status" value="1"/>
</dbReference>
<dbReference type="RefSeq" id="WP_192556389.1">
    <property type="nucleotide sequence ID" value="NZ_JACZZA010000008.1"/>
</dbReference>
<protein>
    <submittedName>
        <fullName evidence="3">Glycoside hydrolase family 15 protein</fullName>
    </submittedName>
</protein>
<name>A0ABR9GBW8_9GAMM</name>
<dbReference type="EMBL" id="JACZZA010000008">
    <property type="protein sequence ID" value="MBE1161547.1"/>
    <property type="molecule type" value="Genomic_DNA"/>
</dbReference>
<dbReference type="Gene3D" id="1.50.10.10">
    <property type="match status" value="1"/>
</dbReference>
<keyword evidence="3" id="KW-0378">Hydrolase</keyword>
<dbReference type="InterPro" id="IPR012341">
    <property type="entry name" value="6hp_glycosidase-like_sf"/>
</dbReference>
<evidence type="ECO:0000259" key="2">
    <source>
        <dbReference type="Pfam" id="PF19291"/>
    </source>
</evidence>
<accession>A0ABR9GBW8</accession>